<protein>
    <submittedName>
        <fullName evidence="3">Uncharacterized protein LOC107073341</fullName>
    </submittedName>
</protein>
<organism evidence="2 3">
    <name type="scientific">Polistes dominula</name>
    <name type="common">European paper wasp</name>
    <name type="synonym">Vespa dominula</name>
    <dbReference type="NCBI Taxonomy" id="743375"/>
    <lineage>
        <taxon>Eukaryota</taxon>
        <taxon>Metazoa</taxon>
        <taxon>Ecdysozoa</taxon>
        <taxon>Arthropoda</taxon>
        <taxon>Hexapoda</taxon>
        <taxon>Insecta</taxon>
        <taxon>Pterygota</taxon>
        <taxon>Neoptera</taxon>
        <taxon>Endopterygota</taxon>
        <taxon>Hymenoptera</taxon>
        <taxon>Apocrita</taxon>
        <taxon>Aculeata</taxon>
        <taxon>Vespoidea</taxon>
        <taxon>Vespidae</taxon>
        <taxon>Polistinae</taxon>
        <taxon>Polistini</taxon>
        <taxon>Polistes</taxon>
    </lineage>
</organism>
<proteinExistence type="predicted"/>
<keyword evidence="2" id="KW-1185">Reference proteome</keyword>
<evidence type="ECO:0000256" key="1">
    <source>
        <dbReference type="SAM" id="Coils"/>
    </source>
</evidence>
<sequence length="369" mass="42742">MLSKWSSALGKELKITSFICELHFNSEDVIKTNKEVLKDGSIYVYEYERVHLKKNTIPKSNAPNNANNNVNNYSLLSDDVNEVIEPDNKNSTNANLPDSTNNVINSDNLLIINEPEEFSLYSIEKILEAQPLRKNWSWTVIKDSYISLSYINLKLELVCHVKIDKDLKVTIVNAKTNLLIDMVVNISSIDCVWQLLSSLENSFFCSGTGYNDKKCSLSCTGVLLADETYKKEVEEHRCINCRKLRRLIQRRKNNTSDYEARWINIKHRLILERRKLNRVVHQNTSLRQELLNLKNQCAEIEEEVLSEKIADLPVLQQQTVRNCLFAAKAKGAKQRRYSVEWVNECLLMNAKSSSLYEYIRKKKYSTFTM</sequence>
<accession>A0ABM1JAE0</accession>
<name>A0ABM1JAE0_POLDO</name>
<reference evidence="3" key="1">
    <citation type="submission" date="2025-08" db="UniProtKB">
        <authorList>
            <consortium name="RefSeq"/>
        </authorList>
    </citation>
    <scope>IDENTIFICATION</scope>
</reference>
<gene>
    <name evidence="3" type="primary">LOC107073341</name>
</gene>
<keyword evidence="1" id="KW-0175">Coiled coil</keyword>
<evidence type="ECO:0000313" key="3">
    <source>
        <dbReference type="RefSeq" id="XP_015189428.1"/>
    </source>
</evidence>
<dbReference type="Proteomes" id="UP000694924">
    <property type="component" value="Unplaced"/>
</dbReference>
<evidence type="ECO:0000313" key="2">
    <source>
        <dbReference type="Proteomes" id="UP000694924"/>
    </source>
</evidence>
<feature type="coiled-coil region" evidence="1">
    <location>
        <begin position="276"/>
        <end position="310"/>
    </location>
</feature>
<dbReference type="GeneID" id="107073341"/>
<dbReference type="RefSeq" id="XP_015189428.1">
    <property type="nucleotide sequence ID" value="XM_015333942.1"/>
</dbReference>